<dbReference type="GO" id="GO:0051213">
    <property type="term" value="F:dioxygenase activity"/>
    <property type="evidence" value="ECO:0007669"/>
    <property type="project" value="UniProtKB-KW"/>
</dbReference>
<keyword evidence="1" id="KW-0223">Dioxygenase</keyword>
<sequence length="57" mass="6606">MPDDPLWKTDDQGCRRDPREYCEDLESIIRDIARDGGKRLAERSVLPCRLVHLVAEP</sequence>
<accession>G4CY38</accession>
<proteinExistence type="predicted"/>
<dbReference type="Proteomes" id="UP000005332">
    <property type="component" value="Unassembled WGS sequence"/>
</dbReference>
<dbReference type="AlphaFoldDB" id="G4CY38"/>
<keyword evidence="1" id="KW-0560">Oxidoreductase</keyword>
<comment type="caution">
    <text evidence="1">The sequence shown here is derived from an EMBL/GenBank/DDBJ whole genome shotgun (WGS) entry which is preliminary data.</text>
</comment>
<evidence type="ECO:0000313" key="1">
    <source>
        <dbReference type="EMBL" id="EGY77902.1"/>
    </source>
</evidence>
<reference evidence="1 2" key="1">
    <citation type="submission" date="2011-06" db="EMBL/GenBank/DDBJ databases">
        <authorList>
            <person name="Muzny D."/>
            <person name="Qin X."/>
            <person name="Deng J."/>
            <person name="Jiang H."/>
            <person name="Liu Y."/>
            <person name="Qu J."/>
            <person name="Song X.-Z."/>
            <person name="Zhang L."/>
            <person name="Thornton R."/>
            <person name="Coyle M."/>
            <person name="Francisco L."/>
            <person name="Jackson L."/>
            <person name="Javaid M."/>
            <person name="Korchina V."/>
            <person name="Kovar C."/>
            <person name="Mata R."/>
            <person name="Mathew T."/>
            <person name="Ngo R."/>
            <person name="Nguyen L."/>
            <person name="Nguyen N."/>
            <person name="Okwuonu G."/>
            <person name="Ongeri F."/>
            <person name="Pham C."/>
            <person name="Simmons D."/>
            <person name="Wilczek-Boney K."/>
            <person name="Hale W."/>
            <person name="Jakkamsetti A."/>
            <person name="Pham P."/>
            <person name="Ruth R."/>
            <person name="San Lucas F."/>
            <person name="Warren J."/>
            <person name="Zhang J."/>
            <person name="Zhao Z."/>
            <person name="Zhou C."/>
            <person name="Zhu D."/>
            <person name="Lee S."/>
            <person name="Bess C."/>
            <person name="Blankenburg K."/>
            <person name="Forbes L."/>
            <person name="Fu Q."/>
            <person name="Gubbala S."/>
            <person name="Hirani K."/>
            <person name="Jayaseelan J.C."/>
            <person name="Lara F."/>
            <person name="Munidasa M."/>
            <person name="Palculict T."/>
            <person name="Patil S."/>
            <person name="Pu L.-L."/>
            <person name="Saada N."/>
            <person name="Tang L."/>
            <person name="Weissenberger G."/>
            <person name="Zhu Y."/>
            <person name="Hemphill L."/>
            <person name="Shang Y."/>
            <person name="Youmans B."/>
            <person name="Ayvaz T."/>
            <person name="Ross M."/>
            <person name="Santibanez J."/>
            <person name="Aqrawi P."/>
            <person name="Gross S."/>
            <person name="Joshi V."/>
            <person name="Fowler G."/>
            <person name="Nazareth L."/>
            <person name="Reid J."/>
            <person name="Worley K."/>
            <person name="Petrosino J."/>
            <person name="Highlander S."/>
            <person name="Gibbs R."/>
        </authorList>
    </citation>
    <scope>NUCLEOTIDE SEQUENCE [LARGE SCALE GENOMIC DNA]</scope>
    <source>
        <strain evidence="1 2">ATCC 25577</strain>
    </source>
</reference>
<organism evidence="1 2">
    <name type="scientific">Cutibacterium avidum ATCC 25577</name>
    <dbReference type="NCBI Taxonomy" id="997355"/>
    <lineage>
        <taxon>Bacteria</taxon>
        <taxon>Bacillati</taxon>
        <taxon>Actinomycetota</taxon>
        <taxon>Actinomycetes</taxon>
        <taxon>Propionibacteriales</taxon>
        <taxon>Propionibacteriaceae</taxon>
        <taxon>Cutibacterium</taxon>
    </lineage>
</organism>
<evidence type="ECO:0000313" key="2">
    <source>
        <dbReference type="Proteomes" id="UP000005332"/>
    </source>
</evidence>
<keyword evidence="2" id="KW-1185">Reference proteome</keyword>
<protein>
    <submittedName>
        <fullName evidence="1">Intradiol ring-cleavage dioxygenase</fullName>
    </submittedName>
</protein>
<gene>
    <name evidence="1" type="ORF">HMPREF9153_1445</name>
</gene>
<dbReference type="HOGENOM" id="CLU_2993044_0_0_11"/>
<name>G4CY38_9ACTN</name>
<dbReference type="EMBL" id="AGBA01000013">
    <property type="protein sequence ID" value="EGY77902.1"/>
    <property type="molecule type" value="Genomic_DNA"/>
</dbReference>